<accession>A0A4R9LKZ5</accession>
<dbReference type="PANTHER" id="PTHR46825:SF12">
    <property type="entry name" value="PENICILLIN-BINDING PROTEIN 4"/>
    <property type="match status" value="1"/>
</dbReference>
<reference evidence="3" key="1">
    <citation type="journal article" date="2019" name="PLoS Negl. Trop. Dis.">
        <title>Revisiting the worldwide diversity of Leptospira species in the environment.</title>
        <authorList>
            <person name="Vincent A.T."/>
            <person name="Schiettekatte O."/>
            <person name="Bourhy P."/>
            <person name="Veyrier F.J."/>
            <person name="Picardeau M."/>
        </authorList>
    </citation>
    <scope>NUCLEOTIDE SEQUENCE [LARGE SCALE GENOMIC DNA]</scope>
    <source>
        <strain evidence="3">201400974</strain>
    </source>
</reference>
<dbReference type="InterPro" id="IPR012338">
    <property type="entry name" value="Beta-lactam/transpept-like"/>
</dbReference>
<sequence length="691" mass="78629">MKFFSVLSFSFLALFLISCSEEVGSLSETKKKEIRTKLRQENFQGVVLVAKGKDILFRETFYHKKGNQPNQLYRKHSFPLGEVTKAFTAFALRILLREKNIKESDPVVKYLSWFPHKEITIENLLKHTSGLPRFIEIDSHFDSKLEAQKRIQVRNSFTSSFLQPSFPPGEYWKYTRLDYFILGYLIETLSEQSYSDYIKETILKPLNMNHSYVDVHDPFLGNSGIYSNPEDLVLWKEELLHPSLLPKKEVEKLFLKTILQDSISQDSIYFGEGMYVGEYFHWAYGKVKGIANLFYQDRKSDILISIVNPWGGTKGDLSSYKSILTESIFGGKKLKLREAPKNQTEVDLETLMKESKVPAIGVAVYKNYKLVWKKNYGVRNLKTSNKVTENTLFRAGSLSKTVTAVTAVKLAEEGKLNLYSNWNQKLLKFHIRYQKKEKGSFVNLDSLLSHTSGLTEKGNWDDPINQNKKHLTDIQDSFSPKPGHGLEIYYKPGSKSRYSGAGYSVIQEAIVEATRLSFPKVITKYVGKPLSWKRSSFRQNLTEADDHCEGHDEKGEILEEKKFVTPELAAGGLWTTPEEIGNVFAEVALATKGNSSLISESSAKYLLTPKMSAANLTVHALVGRGFFINQSGPSEYFFHGGHTKGHKSLAFFNANKGYGIVIMTNSENGSNLIWRILRVVSVQEKWDKFVN</sequence>
<comment type="caution">
    <text evidence="3">The sequence shown here is derived from an EMBL/GenBank/DDBJ whole genome shotgun (WGS) entry which is preliminary data.</text>
</comment>
<feature type="signal peptide" evidence="1">
    <location>
        <begin position="1"/>
        <end position="20"/>
    </location>
</feature>
<dbReference type="Pfam" id="PF00144">
    <property type="entry name" value="Beta-lactamase"/>
    <property type="match status" value="2"/>
</dbReference>
<dbReference type="PANTHER" id="PTHR46825">
    <property type="entry name" value="D-ALANYL-D-ALANINE-CARBOXYPEPTIDASE/ENDOPEPTIDASE AMPH"/>
    <property type="match status" value="1"/>
</dbReference>
<evidence type="ECO:0000313" key="4">
    <source>
        <dbReference type="Proteomes" id="UP000298264"/>
    </source>
</evidence>
<feature type="chain" id="PRO_5020684397" evidence="1">
    <location>
        <begin position="21"/>
        <end position="691"/>
    </location>
</feature>
<dbReference type="PROSITE" id="PS51257">
    <property type="entry name" value="PROKAR_LIPOPROTEIN"/>
    <property type="match status" value="1"/>
</dbReference>
<keyword evidence="1" id="KW-0732">Signal</keyword>
<keyword evidence="4" id="KW-1185">Reference proteome</keyword>
<dbReference type="InterPro" id="IPR001466">
    <property type="entry name" value="Beta-lactam-related"/>
</dbReference>
<dbReference type="Proteomes" id="UP000298264">
    <property type="component" value="Unassembled WGS sequence"/>
</dbReference>
<dbReference type="AlphaFoldDB" id="A0A4R9LKZ5"/>
<organism evidence="3 4">
    <name type="scientific">Leptospira ilyithenensis</name>
    <dbReference type="NCBI Taxonomy" id="2484901"/>
    <lineage>
        <taxon>Bacteria</taxon>
        <taxon>Pseudomonadati</taxon>
        <taxon>Spirochaetota</taxon>
        <taxon>Spirochaetia</taxon>
        <taxon>Leptospirales</taxon>
        <taxon>Leptospiraceae</taxon>
        <taxon>Leptospira</taxon>
    </lineage>
</organism>
<name>A0A4R9LKZ5_9LEPT</name>
<evidence type="ECO:0000259" key="2">
    <source>
        <dbReference type="Pfam" id="PF00144"/>
    </source>
</evidence>
<dbReference type="Gene3D" id="3.40.710.10">
    <property type="entry name" value="DD-peptidase/beta-lactamase superfamily"/>
    <property type="match status" value="2"/>
</dbReference>
<proteinExistence type="predicted"/>
<feature type="domain" description="Beta-lactamase-related" evidence="2">
    <location>
        <begin position="35"/>
        <end position="219"/>
    </location>
</feature>
<dbReference type="InterPro" id="IPR050491">
    <property type="entry name" value="AmpC-like"/>
</dbReference>
<feature type="domain" description="Beta-lactamase-related" evidence="2">
    <location>
        <begin position="349"/>
        <end position="669"/>
    </location>
</feature>
<protein>
    <submittedName>
        <fullName evidence="3">Penicillin-binding protein</fullName>
    </submittedName>
</protein>
<dbReference type="OrthoDB" id="9797709at2"/>
<evidence type="ECO:0000313" key="3">
    <source>
        <dbReference type="EMBL" id="TGN06814.1"/>
    </source>
</evidence>
<gene>
    <name evidence="3" type="ORF">EHS11_16800</name>
</gene>
<dbReference type="SUPFAM" id="SSF56601">
    <property type="entry name" value="beta-lactamase/transpeptidase-like"/>
    <property type="match status" value="2"/>
</dbReference>
<dbReference type="EMBL" id="RQHV01000062">
    <property type="protein sequence ID" value="TGN06814.1"/>
    <property type="molecule type" value="Genomic_DNA"/>
</dbReference>
<evidence type="ECO:0000256" key="1">
    <source>
        <dbReference type="SAM" id="SignalP"/>
    </source>
</evidence>